<dbReference type="Proteomes" id="UP000195402">
    <property type="component" value="Unassembled WGS sequence"/>
</dbReference>
<dbReference type="PANTHER" id="PTHR47481">
    <property type="match status" value="1"/>
</dbReference>
<dbReference type="PANTHER" id="PTHR47481:SF22">
    <property type="entry name" value="RETROTRANSPOSON GAG DOMAIN-CONTAINING PROTEIN"/>
    <property type="match status" value="1"/>
</dbReference>
<organism evidence="1 2">
    <name type="scientific">Macleaya cordata</name>
    <name type="common">Five-seeded plume-poppy</name>
    <name type="synonym">Bocconia cordata</name>
    <dbReference type="NCBI Taxonomy" id="56857"/>
    <lineage>
        <taxon>Eukaryota</taxon>
        <taxon>Viridiplantae</taxon>
        <taxon>Streptophyta</taxon>
        <taxon>Embryophyta</taxon>
        <taxon>Tracheophyta</taxon>
        <taxon>Spermatophyta</taxon>
        <taxon>Magnoliopsida</taxon>
        <taxon>Ranunculales</taxon>
        <taxon>Papaveraceae</taxon>
        <taxon>Papaveroideae</taxon>
        <taxon>Macleaya</taxon>
    </lineage>
</organism>
<comment type="caution">
    <text evidence="1">The sequence shown here is derived from an EMBL/GenBank/DDBJ whole genome shotgun (WGS) entry which is preliminary data.</text>
</comment>
<dbReference type="AlphaFoldDB" id="A0A200QCT6"/>
<protein>
    <submittedName>
        <fullName evidence="1">Uncharacterized protein</fullName>
    </submittedName>
</protein>
<reference evidence="1 2" key="1">
    <citation type="journal article" date="2017" name="Mol. Plant">
        <title>The Genome of Medicinal Plant Macleaya cordata Provides New Insights into Benzylisoquinoline Alkaloids Metabolism.</title>
        <authorList>
            <person name="Liu X."/>
            <person name="Liu Y."/>
            <person name="Huang P."/>
            <person name="Ma Y."/>
            <person name="Qing Z."/>
            <person name="Tang Q."/>
            <person name="Cao H."/>
            <person name="Cheng P."/>
            <person name="Zheng Y."/>
            <person name="Yuan Z."/>
            <person name="Zhou Y."/>
            <person name="Liu J."/>
            <person name="Tang Z."/>
            <person name="Zhuo Y."/>
            <person name="Zhang Y."/>
            <person name="Yu L."/>
            <person name="Huang J."/>
            <person name="Yang P."/>
            <person name="Peng Q."/>
            <person name="Zhang J."/>
            <person name="Jiang W."/>
            <person name="Zhang Z."/>
            <person name="Lin K."/>
            <person name="Ro D.K."/>
            <person name="Chen X."/>
            <person name="Xiong X."/>
            <person name="Shang Y."/>
            <person name="Huang S."/>
            <person name="Zeng J."/>
        </authorList>
    </citation>
    <scope>NUCLEOTIDE SEQUENCE [LARGE SCALE GENOMIC DNA]</scope>
    <source>
        <strain evidence="2">cv. BLH2017</strain>
        <tissue evidence="1">Root</tissue>
    </source>
</reference>
<evidence type="ECO:0000313" key="1">
    <source>
        <dbReference type="EMBL" id="OVA08197.1"/>
    </source>
</evidence>
<dbReference type="EMBL" id="MVGT01002344">
    <property type="protein sequence ID" value="OVA08197.1"/>
    <property type="molecule type" value="Genomic_DNA"/>
</dbReference>
<accession>A0A200QCT6</accession>
<dbReference type="InParanoid" id="A0A200QCT6"/>
<keyword evidence="2" id="KW-1185">Reference proteome</keyword>
<dbReference type="Pfam" id="PF14223">
    <property type="entry name" value="Retrotran_gag_2"/>
    <property type="match status" value="1"/>
</dbReference>
<dbReference type="OMA" id="SHEVWDI"/>
<dbReference type="OrthoDB" id="1729427at2759"/>
<proteinExistence type="predicted"/>
<sequence length="181" mass="19581">MDDAGTVPVNLAYDDWVKQDQLLLSAIYSYLTEGVHAQIVRSLTSREAWLCLERLYASPSFGAFVCFPFSSSSDATHAPTSDTTKGTSTVLEYLVKMKNLANSLAVVSQPITDCALVLYVLSGLGPEYGPFVTSMTTRPVPVTFDDLHGYLISQELRLAVVAPVVDVAAPTVNSVSQTQQQ</sequence>
<gene>
    <name evidence="1" type="ORF">BVC80_1107g14</name>
</gene>
<evidence type="ECO:0000313" key="2">
    <source>
        <dbReference type="Proteomes" id="UP000195402"/>
    </source>
</evidence>
<name>A0A200QCT6_MACCD</name>